<evidence type="ECO:0000313" key="4">
    <source>
        <dbReference type="Proteomes" id="UP000009227"/>
    </source>
</evidence>
<organism evidence="4">
    <name type="scientific">Methanotorris igneus (strain DSM 5666 / JCM 11834 / Kol 5)</name>
    <dbReference type="NCBI Taxonomy" id="880724"/>
    <lineage>
        <taxon>Archaea</taxon>
        <taxon>Methanobacteriati</taxon>
        <taxon>Methanobacteriota</taxon>
        <taxon>Methanomada group</taxon>
        <taxon>Methanococci</taxon>
        <taxon>Methanococcales</taxon>
        <taxon>Methanocaldococcaceae</taxon>
        <taxon>Methanotorris</taxon>
    </lineage>
</organism>
<dbReference type="STRING" id="880724.Metig_0168"/>
<dbReference type="NCBIfam" id="NF001987">
    <property type="entry name" value="PRK00782.1"/>
    <property type="match status" value="1"/>
</dbReference>
<protein>
    <recommendedName>
        <fullName evidence="2">MEMO1 family protein Metig_0168</fullName>
    </recommendedName>
</protein>
<evidence type="ECO:0000313" key="3">
    <source>
        <dbReference type="EMBL" id="AEF95725.1"/>
    </source>
</evidence>
<dbReference type="Pfam" id="PF01875">
    <property type="entry name" value="Memo"/>
    <property type="match status" value="1"/>
</dbReference>
<name>F6BEY9_METIK</name>
<dbReference type="KEGG" id="mig:Metig_0168"/>
<dbReference type="OrthoDB" id="372162at2157"/>
<reference evidence="3 4" key="1">
    <citation type="submission" date="2011-05" db="EMBL/GenBank/DDBJ databases">
        <title>Complete sequence of Methanotorris igneus Kol 5.</title>
        <authorList>
            <consortium name="US DOE Joint Genome Institute"/>
            <person name="Lucas S."/>
            <person name="Han J."/>
            <person name="Lapidus A."/>
            <person name="Cheng J.-F."/>
            <person name="Goodwin L."/>
            <person name="Pitluck S."/>
            <person name="Peters L."/>
            <person name="Mikhailova N."/>
            <person name="Chertkov O."/>
            <person name="Han C."/>
            <person name="Tapia R."/>
            <person name="Land M."/>
            <person name="Hauser L."/>
            <person name="Kyrpides N."/>
            <person name="Ivanova N."/>
            <person name="Pagani I."/>
            <person name="Sieprawska-Lupa M."/>
            <person name="Whitman W."/>
            <person name="Woyke T."/>
        </authorList>
    </citation>
    <scope>NUCLEOTIDE SEQUENCE [LARGE SCALE GENOMIC DNA]</scope>
    <source>
        <strain evidence="4">DSM 5666 / JCM 11834 / Kol 5</strain>
    </source>
</reference>
<dbReference type="HAMAP" id="MF_00055">
    <property type="entry name" value="MEMO1"/>
    <property type="match status" value="1"/>
</dbReference>
<dbReference type="RefSeq" id="WP_013798334.1">
    <property type="nucleotide sequence ID" value="NC_015562.1"/>
</dbReference>
<dbReference type="PANTHER" id="PTHR11060:SF0">
    <property type="entry name" value="PROTEIN MEMO1"/>
    <property type="match status" value="1"/>
</dbReference>
<proteinExistence type="inferred from homology"/>
<dbReference type="NCBIfam" id="TIGR04336">
    <property type="entry name" value="AmmeMemoSam_B"/>
    <property type="match status" value="1"/>
</dbReference>
<comment type="similarity">
    <text evidence="1 2">Belongs to the MEMO1 family.</text>
</comment>
<dbReference type="AlphaFoldDB" id="F6BEY9"/>
<dbReference type="CDD" id="cd07361">
    <property type="entry name" value="MEMO_like"/>
    <property type="match status" value="1"/>
</dbReference>
<evidence type="ECO:0000256" key="2">
    <source>
        <dbReference type="HAMAP-Rule" id="MF_00055"/>
    </source>
</evidence>
<sequence length="286" mass="31521">MIRHPAVAGAFYPADPNELIETIEYCYLHNLGPKELPSEGGIFEKPIGLVCPHAGYIYSGPIAAHSYNALSKRVDVEEEITAIILGPNHTGLGTGVATMKGIWKTPLGDLEIDDEFADRLWKECDIMDLDETSHLHEHSIEVQLPFLQHLSMLNIAKFKFVPISMLLQDYETAADIGYFIAKIAKELNRRVVIIASTDFTHYEPQEVAAKKDAIAIKNILNMDEEGLYSDVVNYNISMCGCGPVMAMIKAIKLLGGKEAKLLAYATSGDITKDYSSVVGYASIIIE</sequence>
<accession>F6BEY9</accession>
<dbReference type="InterPro" id="IPR002737">
    <property type="entry name" value="MEMO1_fam"/>
</dbReference>
<gene>
    <name evidence="3" type="ordered locus">Metig_0168</name>
</gene>
<keyword evidence="4" id="KW-1185">Reference proteome</keyword>
<dbReference type="PANTHER" id="PTHR11060">
    <property type="entry name" value="PROTEIN MEMO1"/>
    <property type="match status" value="1"/>
</dbReference>
<dbReference type="Gene3D" id="3.40.830.10">
    <property type="entry name" value="LigB-like"/>
    <property type="match status" value="1"/>
</dbReference>
<dbReference type="GeneID" id="10643003"/>
<dbReference type="HOGENOM" id="CLU_038085_2_0_2"/>
<evidence type="ECO:0000256" key="1">
    <source>
        <dbReference type="ARBA" id="ARBA00006315"/>
    </source>
</evidence>
<dbReference type="Proteomes" id="UP000009227">
    <property type="component" value="Chromosome"/>
</dbReference>
<dbReference type="EMBL" id="CP002737">
    <property type="protein sequence ID" value="AEF95725.1"/>
    <property type="molecule type" value="Genomic_DNA"/>
</dbReference>